<proteinExistence type="predicted"/>
<dbReference type="Pfam" id="PF12872">
    <property type="entry name" value="OST-HTH"/>
    <property type="match status" value="2"/>
</dbReference>
<dbReference type="PROSITE" id="PS51644">
    <property type="entry name" value="HTH_OST"/>
    <property type="match status" value="2"/>
</dbReference>
<evidence type="ECO:0000313" key="3">
    <source>
        <dbReference type="EnsemblMetazoa" id="GPAI012899-PA"/>
    </source>
</evidence>
<name>A0A1A9ZFE4_GLOPL</name>
<accession>A0A1A9ZFE4</accession>
<dbReference type="EnsemblMetazoa" id="GPAI012899-RA">
    <property type="protein sequence ID" value="GPAI012899-PA"/>
    <property type="gene ID" value="GPAI012899"/>
</dbReference>
<dbReference type="AlphaFoldDB" id="A0A1A9ZFE4"/>
<dbReference type="InterPro" id="IPR041966">
    <property type="entry name" value="LOTUS-like"/>
</dbReference>
<feature type="domain" description="HTH OST-type" evidence="2">
    <location>
        <begin position="143"/>
        <end position="215"/>
    </location>
</feature>
<reference evidence="4" key="1">
    <citation type="submission" date="2014-03" db="EMBL/GenBank/DDBJ databases">
        <authorList>
            <person name="Aksoy S."/>
            <person name="Warren W."/>
            <person name="Wilson R.K."/>
        </authorList>
    </citation>
    <scope>NUCLEOTIDE SEQUENCE [LARGE SCALE GENOMIC DNA]</scope>
    <source>
        <strain evidence="4">IAEA</strain>
    </source>
</reference>
<feature type="domain" description="HTH OST-type" evidence="2">
    <location>
        <begin position="25"/>
        <end position="97"/>
    </location>
</feature>
<evidence type="ECO:0000313" key="4">
    <source>
        <dbReference type="Proteomes" id="UP000092445"/>
    </source>
</evidence>
<dbReference type="Gene3D" id="3.30.420.610">
    <property type="entry name" value="LOTUS domain-like"/>
    <property type="match status" value="2"/>
</dbReference>
<reference evidence="3" key="2">
    <citation type="submission" date="2020-05" db="UniProtKB">
        <authorList>
            <consortium name="EnsemblMetazoa"/>
        </authorList>
    </citation>
    <scope>IDENTIFICATION</scope>
    <source>
        <strain evidence="3">IAEA</strain>
    </source>
</reference>
<evidence type="ECO:0000259" key="2">
    <source>
        <dbReference type="PROSITE" id="PS51644"/>
    </source>
</evidence>
<dbReference type="VEuPathDB" id="VectorBase:GPAI012899"/>
<dbReference type="STRING" id="7398.A0A1A9ZFE4"/>
<keyword evidence="4" id="KW-1185">Reference proteome</keyword>
<organism evidence="3 4">
    <name type="scientific">Glossina pallidipes</name>
    <name type="common">Tsetse fly</name>
    <dbReference type="NCBI Taxonomy" id="7398"/>
    <lineage>
        <taxon>Eukaryota</taxon>
        <taxon>Metazoa</taxon>
        <taxon>Ecdysozoa</taxon>
        <taxon>Arthropoda</taxon>
        <taxon>Hexapoda</taxon>
        <taxon>Insecta</taxon>
        <taxon>Pterygota</taxon>
        <taxon>Neoptera</taxon>
        <taxon>Endopterygota</taxon>
        <taxon>Diptera</taxon>
        <taxon>Brachycera</taxon>
        <taxon>Muscomorpha</taxon>
        <taxon>Hippoboscoidea</taxon>
        <taxon>Glossinidae</taxon>
        <taxon>Glossina</taxon>
    </lineage>
</organism>
<sequence length="336" mass="38755">MRGDFNYIALSRIILSVIMDGRRSDLKYIASIVRSIINAIKQPCFLRDVLAYYAEVENTSLPYRNLGYETPEDLLMETGEFTLKRSSNGDTVITAKLNEKSAHIVALVRDQKRNKPSRILATKPMGLSNREMPSIVIDSREAQLKHVTSIVRSIVNSHKQPCFMRDVLKYYPEVEGMPLPYRSLGYETPEYFLMETGEFMFSSSSNGDTIIAAKYNNSSAHIVTLVGEQKTNKPLREREFHNINSLDHTNKRHQRLNMFRRKPYSRSLQSAKSIGVKLSGYTHACPVHPEFVHRYVHYSRVNALREVLRKVEKLQDTNRTNLQQKNQSQDQKQDPE</sequence>
<evidence type="ECO:0000256" key="1">
    <source>
        <dbReference type="SAM" id="MobiDB-lite"/>
    </source>
</evidence>
<dbReference type="InterPro" id="IPR025605">
    <property type="entry name" value="OST-HTH/LOTUS_dom"/>
</dbReference>
<protein>
    <recommendedName>
        <fullName evidence="2">HTH OST-type domain-containing protein</fullName>
    </recommendedName>
</protein>
<feature type="region of interest" description="Disordered" evidence="1">
    <location>
        <begin position="315"/>
        <end position="336"/>
    </location>
</feature>
<dbReference type="Proteomes" id="UP000092445">
    <property type="component" value="Unassembled WGS sequence"/>
</dbReference>